<keyword evidence="2" id="KW-1185">Reference proteome</keyword>
<dbReference type="EMBL" id="JBHRWR010000002">
    <property type="protein sequence ID" value="MFC3572088.1"/>
    <property type="molecule type" value="Genomic_DNA"/>
</dbReference>
<proteinExistence type="predicted"/>
<organism evidence="1 2">
    <name type="scientific">Streptomyces yaanensis</name>
    <dbReference type="NCBI Taxonomy" id="1142239"/>
    <lineage>
        <taxon>Bacteria</taxon>
        <taxon>Bacillati</taxon>
        <taxon>Actinomycetota</taxon>
        <taxon>Actinomycetes</taxon>
        <taxon>Kitasatosporales</taxon>
        <taxon>Streptomycetaceae</taxon>
        <taxon>Streptomyces</taxon>
    </lineage>
</organism>
<dbReference type="PANTHER" id="PTHR47495">
    <property type="entry name" value="ALDEHYDE DEHYDROGENASE"/>
    <property type="match status" value="1"/>
</dbReference>
<dbReference type="RefSeq" id="WP_310771700.1">
    <property type="nucleotide sequence ID" value="NZ_JBHRWR010000002.1"/>
</dbReference>
<evidence type="ECO:0000313" key="2">
    <source>
        <dbReference type="Proteomes" id="UP001595701"/>
    </source>
</evidence>
<dbReference type="SUPFAM" id="SSF56003">
    <property type="entry name" value="Molybdenum cofactor-binding domain"/>
    <property type="match status" value="1"/>
</dbReference>
<dbReference type="PANTHER" id="PTHR47495:SF2">
    <property type="entry name" value="ALDEHYDE DEHYDROGENASE"/>
    <property type="match status" value="1"/>
</dbReference>
<protein>
    <submittedName>
        <fullName evidence="1">Uncharacterized protein</fullName>
    </submittedName>
</protein>
<dbReference type="Gene3D" id="3.30.365.10">
    <property type="entry name" value="Aldehyde oxidase/xanthine dehydrogenase, molybdopterin binding domain"/>
    <property type="match status" value="1"/>
</dbReference>
<sequence length="95" mass="9902">MGGISQAMFEETGTDQGTGRIANATFGDYLMPVNADIPDMDVFFVGTPDRATPVGTKGVGEVALVGLAAAIGNAVHHATGRRIRSLPTTIDRLML</sequence>
<gene>
    <name evidence="1" type="ORF">ACFOZ0_02050</name>
</gene>
<dbReference type="Proteomes" id="UP001595701">
    <property type="component" value="Unassembled WGS sequence"/>
</dbReference>
<accession>A0ABV7S5C0</accession>
<evidence type="ECO:0000313" key="1">
    <source>
        <dbReference type="EMBL" id="MFC3572088.1"/>
    </source>
</evidence>
<comment type="caution">
    <text evidence="1">The sequence shown here is derived from an EMBL/GenBank/DDBJ whole genome shotgun (WGS) entry which is preliminary data.</text>
</comment>
<dbReference type="InterPro" id="IPR052516">
    <property type="entry name" value="N-heterocyclic_Hydroxylase"/>
</dbReference>
<reference evidence="2" key="1">
    <citation type="journal article" date="2019" name="Int. J. Syst. Evol. Microbiol.">
        <title>The Global Catalogue of Microorganisms (GCM) 10K type strain sequencing project: providing services to taxonomists for standard genome sequencing and annotation.</title>
        <authorList>
            <consortium name="The Broad Institute Genomics Platform"/>
            <consortium name="The Broad Institute Genome Sequencing Center for Infectious Disease"/>
            <person name="Wu L."/>
            <person name="Ma J."/>
        </authorList>
    </citation>
    <scope>NUCLEOTIDE SEQUENCE [LARGE SCALE GENOMIC DNA]</scope>
    <source>
        <strain evidence="2">CGMCC 4.7035</strain>
    </source>
</reference>
<name>A0ABV7S5C0_9ACTN</name>
<dbReference type="InterPro" id="IPR037165">
    <property type="entry name" value="AldOxase/xan_DH_Mopterin-bd_sf"/>
</dbReference>